<dbReference type="EMBL" id="QYUK01000011">
    <property type="protein sequence ID" value="RJF87336.1"/>
    <property type="molecule type" value="Genomic_DNA"/>
</dbReference>
<dbReference type="RefSeq" id="WP_119777978.1">
    <property type="nucleotide sequence ID" value="NZ_QYUK01000011.1"/>
</dbReference>
<organism evidence="2 3">
    <name type="scientific">Oleomonas cavernae</name>
    <dbReference type="NCBI Taxonomy" id="2320859"/>
    <lineage>
        <taxon>Bacteria</taxon>
        <taxon>Pseudomonadati</taxon>
        <taxon>Pseudomonadota</taxon>
        <taxon>Alphaproteobacteria</taxon>
        <taxon>Acetobacterales</taxon>
        <taxon>Acetobacteraceae</taxon>
        <taxon>Oleomonas</taxon>
    </lineage>
</organism>
<protein>
    <submittedName>
        <fullName evidence="2">Fis family transcriptional regulator</fullName>
    </submittedName>
</protein>
<sequence>MTEKVEKGRLGATFDSFLEEQGIAEETREIAVKRVIAWQLAKIMEERKITKAEMARRLSTSRAQLDRLLDPDNDSVTLGMLTRAAKAVGRTIKLELA</sequence>
<dbReference type="GO" id="GO:0003677">
    <property type="term" value="F:DNA binding"/>
    <property type="evidence" value="ECO:0007669"/>
    <property type="project" value="InterPro"/>
</dbReference>
<name>A0A418WBL0_9PROT</name>
<dbReference type="AlphaFoldDB" id="A0A418WBL0"/>
<dbReference type="SUPFAM" id="SSF47413">
    <property type="entry name" value="lambda repressor-like DNA-binding domains"/>
    <property type="match status" value="1"/>
</dbReference>
<evidence type="ECO:0000259" key="1">
    <source>
        <dbReference type="Pfam" id="PF13443"/>
    </source>
</evidence>
<proteinExistence type="predicted"/>
<accession>A0A418WBL0</accession>
<reference evidence="2 3" key="1">
    <citation type="submission" date="2018-09" db="EMBL/GenBank/DDBJ databases">
        <authorList>
            <person name="Zhu H."/>
        </authorList>
    </citation>
    <scope>NUCLEOTIDE SEQUENCE [LARGE SCALE GENOMIC DNA]</scope>
    <source>
        <strain evidence="2 3">K1W22B-8</strain>
    </source>
</reference>
<dbReference type="Pfam" id="PF13443">
    <property type="entry name" value="HTH_26"/>
    <property type="match status" value="1"/>
</dbReference>
<gene>
    <name evidence="2" type="ORF">D3874_10110</name>
</gene>
<dbReference type="OrthoDB" id="9809434at2"/>
<feature type="domain" description="HTH cro/C1-type" evidence="1">
    <location>
        <begin position="40"/>
        <end position="87"/>
    </location>
</feature>
<evidence type="ECO:0000313" key="3">
    <source>
        <dbReference type="Proteomes" id="UP000284605"/>
    </source>
</evidence>
<evidence type="ECO:0000313" key="2">
    <source>
        <dbReference type="EMBL" id="RJF87336.1"/>
    </source>
</evidence>
<dbReference type="InterPro" id="IPR001387">
    <property type="entry name" value="Cro/C1-type_HTH"/>
</dbReference>
<dbReference type="InterPro" id="IPR010982">
    <property type="entry name" value="Lambda_DNA-bd_dom_sf"/>
</dbReference>
<comment type="caution">
    <text evidence="2">The sequence shown here is derived from an EMBL/GenBank/DDBJ whole genome shotgun (WGS) entry which is preliminary data.</text>
</comment>
<dbReference type="Gene3D" id="1.10.260.40">
    <property type="entry name" value="lambda repressor-like DNA-binding domains"/>
    <property type="match status" value="1"/>
</dbReference>
<keyword evidence="3" id="KW-1185">Reference proteome</keyword>
<dbReference type="Proteomes" id="UP000284605">
    <property type="component" value="Unassembled WGS sequence"/>
</dbReference>